<sequence length="442" mass="51577">MKKISLPLLTSVIIITNAFAFNPFKMNVDLDESKVHSSLDKAYEILSDYKECVLNKNANACYETGKNVDNIVLKSILVKTACKLGDNQACEEQNKLKEQTKNSCSNSIYDDNCRAFVYLSDGNVDTSNWEKYNLVIKEKTIGFDERKITIYTGPDKPYIYWERCLHDYARGFENLFDMFKKDKELTEQEKKECKIGIRYYTHIEENLKYLRGALNSPNSRYATAVETTIEKIYHQTKEPYLMFLWKKLYDGTLNWDSTREFDFQETALALCVNNLYMPACVYFGNSPYIKKREIELTGGRLDKIKEIVVNSPQDYKEALINFLNTGYEYDTGWNISNGEYEKPSLLGTFKKTKFKTEFKELPLKETTFLMMIENAIKNAQTDDLENFIKFCQSEESKDYKGYCNAFKLNTINQKEFLNKQASPMFKEFFDKYQDIPPILSSD</sequence>
<dbReference type="RefSeq" id="WP_265134970.1">
    <property type="nucleotide sequence ID" value="NZ_FXTX01000026.1"/>
</dbReference>
<keyword evidence="1" id="KW-0732">Signal</keyword>
<feature type="signal peptide" evidence="1">
    <location>
        <begin position="1"/>
        <end position="20"/>
    </location>
</feature>
<evidence type="ECO:0000313" key="2">
    <source>
        <dbReference type="EMBL" id="SMP22700.1"/>
    </source>
</evidence>
<dbReference type="Proteomes" id="UP001157947">
    <property type="component" value="Unassembled WGS sequence"/>
</dbReference>
<protein>
    <submittedName>
        <fullName evidence="2">Uncharacterized protein</fullName>
    </submittedName>
</protein>
<organism evidence="2 3">
    <name type="scientific">Venenivibrio stagnispumantis</name>
    <dbReference type="NCBI Taxonomy" id="407998"/>
    <lineage>
        <taxon>Bacteria</taxon>
        <taxon>Pseudomonadati</taxon>
        <taxon>Aquificota</taxon>
        <taxon>Aquificia</taxon>
        <taxon>Aquificales</taxon>
        <taxon>Hydrogenothermaceae</taxon>
        <taxon>Venenivibrio</taxon>
    </lineage>
</organism>
<proteinExistence type="predicted"/>
<keyword evidence="3" id="KW-1185">Reference proteome</keyword>
<feature type="chain" id="PRO_5041221834" evidence="1">
    <location>
        <begin position="21"/>
        <end position="442"/>
    </location>
</feature>
<dbReference type="AlphaFoldDB" id="A0AA46AFQ5"/>
<accession>A0AA46AFQ5</accession>
<dbReference type="EMBL" id="FXTX01000026">
    <property type="protein sequence ID" value="SMP22700.1"/>
    <property type="molecule type" value="Genomic_DNA"/>
</dbReference>
<name>A0AA46AFQ5_9AQUI</name>
<gene>
    <name evidence="2" type="ORF">SAMN06264868_1269</name>
</gene>
<comment type="caution">
    <text evidence="2">The sequence shown here is derived from an EMBL/GenBank/DDBJ whole genome shotgun (WGS) entry which is preliminary data.</text>
</comment>
<evidence type="ECO:0000313" key="3">
    <source>
        <dbReference type="Proteomes" id="UP001157947"/>
    </source>
</evidence>
<evidence type="ECO:0000256" key="1">
    <source>
        <dbReference type="SAM" id="SignalP"/>
    </source>
</evidence>
<reference evidence="2" key="1">
    <citation type="submission" date="2017-05" db="EMBL/GenBank/DDBJ databases">
        <authorList>
            <person name="Varghese N."/>
            <person name="Submissions S."/>
        </authorList>
    </citation>
    <scope>NUCLEOTIDE SEQUENCE</scope>
    <source>
        <strain evidence="2">DSM 18763</strain>
    </source>
</reference>